<reference evidence="2 3" key="1">
    <citation type="journal article" date="2006" name="Syst. Appl. Microbiol.">
        <title>Anoxybacillus amylolyticus sp. nov., a thermophilic amylase producing bacterium isolated from Mount Rittmann (Antarctica).</title>
        <authorList>
            <person name="Poli A."/>
            <person name="Esposito E."/>
            <person name="Lama L."/>
            <person name="Orlando P."/>
            <person name="Nicolaus G."/>
            <person name="de Appolonia F."/>
            <person name="Gambacorta A."/>
            <person name="Nicolaus B."/>
        </authorList>
    </citation>
    <scope>NUCLEOTIDE SEQUENCE [LARGE SCALE GENOMIC DNA]</scope>
    <source>
        <strain evidence="2 3">DSM 15939</strain>
    </source>
</reference>
<evidence type="ECO:0000313" key="3">
    <source>
        <dbReference type="Proteomes" id="UP000076865"/>
    </source>
</evidence>
<organism evidence="2 3">
    <name type="scientific">Anoxybacteroides amylolyticum</name>
    <dbReference type="NCBI Taxonomy" id="294699"/>
    <lineage>
        <taxon>Bacteria</taxon>
        <taxon>Bacillati</taxon>
        <taxon>Bacillota</taxon>
        <taxon>Bacilli</taxon>
        <taxon>Bacillales</taxon>
        <taxon>Anoxybacillaceae</taxon>
        <taxon>Anoxybacteroides</taxon>
    </lineage>
</organism>
<dbReference type="Proteomes" id="UP000076865">
    <property type="component" value="Chromosome"/>
</dbReference>
<gene>
    <name evidence="2" type="ORF">GFC30_2849</name>
</gene>
<dbReference type="RefSeq" id="WP_066326439.1">
    <property type="nucleotide sequence ID" value="NZ_CP015438.1"/>
</dbReference>
<feature type="chain" id="PRO_5007813468" evidence="1">
    <location>
        <begin position="25"/>
        <end position="235"/>
    </location>
</feature>
<proteinExistence type="predicted"/>
<dbReference type="OrthoDB" id="2988958at2"/>
<dbReference type="InterPro" id="IPR019076">
    <property type="entry name" value="Spore_lipoprot_YhcN/YlaJ-like"/>
</dbReference>
<dbReference type="AlphaFoldDB" id="A0A160F3K4"/>
<dbReference type="PROSITE" id="PS51257">
    <property type="entry name" value="PROKAR_LIPOPROTEIN"/>
    <property type="match status" value="1"/>
</dbReference>
<dbReference type="EMBL" id="CP015438">
    <property type="protein sequence ID" value="ANB60173.1"/>
    <property type="molecule type" value="Genomic_DNA"/>
</dbReference>
<accession>A0A160F3K4</accession>
<evidence type="ECO:0000256" key="1">
    <source>
        <dbReference type="SAM" id="SignalP"/>
    </source>
</evidence>
<keyword evidence="1" id="KW-0732">Signal</keyword>
<sequence length="235" mass="26723">MRKTIAIVGAICCIGGLAACANYAEDRNPRYRDAARPIGYYSTDHDQYMYNRDGTNRENYGNAYIMDNQNGPLADLWNVDMTGRYTERTNPTLPLEANFGKYDKNYHGHLNPMTARTHPSYYDHYDGRLAEMVAHEATKVKNVTDARVLVYKGHVLVAVATNASDTTRVENQVAQAIAPYTKGKHVRVVSNPSVFQRVRVIDNNIRYGRPFSEIERDLKTIFYKGEIIEHPANTR</sequence>
<feature type="signal peptide" evidence="1">
    <location>
        <begin position="1"/>
        <end position="24"/>
    </location>
</feature>
<evidence type="ECO:0000313" key="2">
    <source>
        <dbReference type="EMBL" id="ANB60173.1"/>
    </source>
</evidence>
<name>A0A160F3K4_9BACL</name>
<dbReference type="KEGG" id="aamy:GFC30_2849"/>
<dbReference type="PATRIC" id="fig|294699.3.peg.2936"/>
<protein>
    <submittedName>
        <fullName evidence="2">Sporulation lipoYhcN/YlaJ family protein</fullName>
    </submittedName>
</protein>
<keyword evidence="3" id="KW-1185">Reference proteome</keyword>
<dbReference type="Pfam" id="PF09580">
    <property type="entry name" value="Spore_YhcN_YlaJ"/>
    <property type="match status" value="1"/>
</dbReference>